<dbReference type="Pfam" id="PF07149">
    <property type="entry name" value="Pes-10"/>
    <property type="match status" value="1"/>
</dbReference>
<dbReference type="eggNOG" id="ENOG502TIXV">
    <property type="taxonomic scope" value="Eukaryota"/>
</dbReference>
<proteinExistence type="predicted"/>
<organism evidence="2 3">
    <name type="scientific">Caenorhabditis tropicalis</name>
    <dbReference type="NCBI Taxonomy" id="1561998"/>
    <lineage>
        <taxon>Eukaryota</taxon>
        <taxon>Metazoa</taxon>
        <taxon>Ecdysozoa</taxon>
        <taxon>Nematoda</taxon>
        <taxon>Chromadorea</taxon>
        <taxon>Rhabditida</taxon>
        <taxon>Rhabditina</taxon>
        <taxon>Rhabditomorpha</taxon>
        <taxon>Rhabditoidea</taxon>
        <taxon>Rhabditidae</taxon>
        <taxon>Peloderinae</taxon>
        <taxon>Caenorhabditis</taxon>
    </lineage>
</organism>
<feature type="region of interest" description="Disordered" evidence="1">
    <location>
        <begin position="214"/>
        <end position="234"/>
    </location>
</feature>
<protein>
    <submittedName>
        <fullName evidence="3">BTB domain-containing protein</fullName>
    </submittedName>
</protein>
<dbReference type="Proteomes" id="UP000095282">
    <property type="component" value="Unplaced"/>
</dbReference>
<name>A0A1I7TAQ7_9PELO</name>
<dbReference type="AlphaFoldDB" id="A0A1I7TAQ7"/>
<feature type="compositionally biased region" description="Acidic residues" evidence="1">
    <location>
        <begin position="222"/>
        <end position="234"/>
    </location>
</feature>
<reference evidence="3" key="1">
    <citation type="submission" date="2016-11" db="UniProtKB">
        <authorList>
            <consortium name="WormBaseParasite"/>
        </authorList>
    </citation>
    <scope>IDENTIFICATION</scope>
</reference>
<keyword evidence="2" id="KW-1185">Reference proteome</keyword>
<evidence type="ECO:0000313" key="3">
    <source>
        <dbReference type="WBParaSite" id="Csp11.Scaffold566.g4097.t1"/>
    </source>
</evidence>
<evidence type="ECO:0000313" key="2">
    <source>
        <dbReference type="Proteomes" id="UP000095282"/>
    </source>
</evidence>
<dbReference type="InterPro" id="IPR009819">
    <property type="entry name" value="Pes-10"/>
</dbReference>
<sequence length="405" mass="47553">MTSYEMKVHMLARFLQMEDDEAITNSIQELNKLPIPDNYVNLLDKYNIPFLVAFHAVGNEPAMRMMKQHRAAKEVQMAQEVPIVLKGFYDGIMEALEGNGLPNHIHNVLSVMLHMDEPEYVRTALRLWNDLDLELNDLEDLVPHLQRIREQYPEADDLMRKIESFQLELDEDVDVDVELDLDNDEDVQEDNDHAFFSEDDDSFLSDLDESFLSDDSGFESGSGDDDDDEEEDDEERFRHYAIAIVEVHTKVLSFLIKTGDPRRIAFGIQMARNVDIPLFAYRKYQIPSLISEYAFYVYEAMKLWNEIDRMEEVELAEENLALFNYLMENVGSQPTISESMFCLLAEDMKNKDKEHMERVVQLFIDKDIPLEFFQRSRVKEFLLEYDGKTTADWILIFKIRQMEYK</sequence>
<evidence type="ECO:0000256" key="1">
    <source>
        <dbReference type="SAM" id="MobiDB-lite"/>
    </source>
</evidence>
<dbReference type="WBParaSite" id="Csp11.Scaffold566.g4097.t1">
    <property type="protein sequence ID" value="Csp11.Scaffold566.g4097.t1"/>
    <property type="gene ID" value="Csp11.Scaffold566.g4097"/>
</dbReference>
<accession>A0A1I7TAQ7</accession>